<dbReference type="InterPro" id="IPR016047">
    <property type="entry name" value="M23ase_b-sheet_dom"/>
</dbReference>
<evidence type="ECO:0000313" key="4">
    <source>
        <dbReference type="Proteomes" id="UP000321595"/>
    </source>
</evidence>
<dbReference type="InterPro" id="IPR050570">
    <property type="entry name" value="Cell_wall_metabolism_enzyme"/>
</dbReference>
<dbReference type="AlphaFoldDB" id="A0A5B8XV37"/>
<feature type="transmembrane region" description="Helical" evidence="1">
    <location>
        <begin position="59"/>
        <end position="80"/>
    </location>
</feature>
<dbReference type="SUPFAM" id="SSF51261">
    <property type="entry name" value="Duplicated hybrid motif"/>
    <property type="match status" value="1"/>
</dbReference>
<dbReference type="PANTHER" id="PTHR21666:SF270">
    <property type="entry name" value="MUREIN HYDROLASE ACTIVATOR ENVC"/>
    <property type="match status" value="1"/>
</dbReference>
<dbReference type="GO" id="GO:0004222">
    <property type="term" value="F:metalloendopeptidase activity"/>
    <property type="evidence" value="ECO:0007669"/>
    <property type="project" value="TreeGrafter"/>
</dbReference>
<evidence type="ECO:0000313" key="3">
    <source>
        <dbReference type="EMBL" id="QED29480.1"/>
    </source>
</evidence>
<dbReference type="EMBL" id="CP042467">
    <property type="protein sequence ID" value="QED29480.1"/>
    <property type="molecule type" value="Genomic_DNA"/>
</dbReference>
<evidence type="ECO:0000259" key="2">
    <source>
        <dbReference type="Pfam" id="PF01551"/>
    </source>
</evidence>
<dbReference type="KEGG" id="bbae:FRD01_20025"/>
<proteinExistence type="predicted"/>
<dbReference type="RefSeq" id="WP_146962713.1">
    <property type="nucleotide sequence ID" value="NZ_CP042467.1"/>
</dbReference>
<feature type="domain" description="M23ase beta-sheet core" evidence="2">
    <location>
        <begin position="181"/>
        <end position="271"/>
    </location>
</feature>
<dbReference type="OrthoDB" id="9795421at2"/>
<gene>
    <name evidence="3" type="ORF">FRD01_20025</name>
</gene>
<name>A0A5B8XV37_9DELT</name>
<keyword evidence="4" id="KW-1185">Reference proteome</keyword>
<dbReference type="InterPro" id="IPR011055">
    <property type="entry name" value="Dup_hybrid_motif"/>
</dbReference>
<keyword evidence="1" id="KW-0472">Membrane</keyword>
<dbReference type="Pfam" id="PF01551">
    <property type="entry name" value="Peptidase_M23"/>
    <property type="match status" value="1"/>
</dbReference>
<evidence type="ECO:0000256" key="1">
    <source>
        <dbReference type="SAM" id="Phobius"/>
    </source>
</evidence>
<keyword evidence="1" id="KW-0812">Transmembrane</keyword>
<protein>
    <submittedName>
        <fullName evidence="3">M23 family metallopeptidase</fullName>
    </submittedName>
</protein>
<feature type="transmembrane region" description="Helical" evidence="1">
    <location>
        <begin position="26"/>
        <end position="47"/>
    </location>
</feature>
<accession>A0A5B8XV37</accession>
<dbReference type="Proteomes" id="UP000321595">
    <property type="component" value="Chromosome"/>
</dbReference>
<feature type="transmembrane region" description="Helical" evidence="1">
    <location>
        <begin position="92"/>
        <end position="110"/>
    </location>
</feature>
<organism evidence="3 4">
    <name type="scientific">Microvenator marinus</name>
    <dbReference type="NCBI Taxonomy" id="2600177"/>
    <lineage>
        <taxon>Bacteria</taxon>
        <taxon>Deltaproteobacteria</taxon>
        <taxon>Bradymonadales</taxon>
        <taxon>Microvenatoraceae</taxon>
        <taxon>Microvenator</taxon>
    </lineage>
</organism>
<keyword evidence="1" id="KW-1133">Transmembrane helix</keyword>
<dbReference type="Gene3D" id="2.70.70.10">
    <property type="entry name" value="Glucose Permease (Domain IIA)"/>
    <property type="match status" value="1"/>
</dbReference>
<dbReference type="PANTHER" id="PTHR21666">
    <property type="entry name" value="PEPTIDASE-RELATED"/>
    <property type="match status" value="1"/>
</dbReference>
<reference evidence="3 4" key="1">
    <citation type="submission" date="2019-08" db="EMBL/GenBank/DDBJ databases">
        <authorList>
            <person name="Liang Q."/>
        </authorList>
    </citation>
    <scope>NUCLEOTIDE SEQUENCE [LARGE SCALE GENOMIC DNA]</scope>
    <source>
        <strain evidence="3 4">V1718</strain>
    </source>
</reference>
<sequence length="316" mass="35003">MSEIESNPPAENTPQVMPAGNHKWEWWAIFAMILLAVFLVAWILVFLRLGTPSVWAHGIVVPGIGFLTVPMMFFGLLRTIFRPPAIQRPRTIALGALLFMGVFGTIPFFSPPLSTEDWSTTTEIRLPFEGEWMTMAGGEDRDRNYHATTPAYRWGYDFTVLRDGKKFQLDGAKNEDYFCFGQPILAPLDATVYDVQNSETDNVPGEVPTGGTFGNFVILKFDENAHLFLAHLKEGSVTVAPGDTVKTGQKLGECGNSGRSLEPHLHVHAQNSAEFPFAESLPLKFSNYKIGEKLVEKGMPQGSTSYDEPNGDLVSQ</sequence>
<dbReference type="CDD" id="cd12797">
    <property type="entry name" value="M23_peptidase"/>
    <property type="match status" value="1"/>
</dbReference>